<dbReference type="EMBL" id="MU157846">
    <property type="protein sequence ID" value="KAF9529502.1"/>
    <property type="molecule type" value="Genomic_DNA"/>
</dbReference>
<evidence type="ECO:0000313" key="2">
    <source>
        <dbReference type="EMBL" id="KAF9529502.1"/>
    </source>
</evidence>
<evidence type="ECO:0000256" key="1">
    <source>
        <dbReference type="SAM" id="SignalP"/>
    </source>
</evidence>
<keyword evidence="3" id="KW-1185">Reference proteome</keyword>
<dbReference type="OrthoDB" id="3097999at2759"/>
<proteinExistence type="predicted"/>
<name>A0A9P6JQC9_9AGAR</name>
<accession>A0A9P6JQC9</accession>
<protein>
    <submittedName>
        <fullName evidence="2">Uncharacterized protein</fullName>
    </submittedName>
</protein>
<comment type="caution">
    <text evidence="2">The sequence shown here is derived from an EMBL/GenBank/DDBJ whole genome shotgun (WGS) entry which is preliminary data.</text>
</comment>
<sequence length="59" mass="6282">MQKILTATLLFLINATAAFAAPDYSPPQPCGTQVCQPGYQCCRTVDGVTCAKLRPGTFC</sequence>
<organism evidence="2 3">
    <name type="scientific">Crepidotus variabilis</name>
    <dbReference type="NCBI Taxonomy" id="179855"/>
    <lineage>
        <taxon>Eukaryota</taxon>
        <taxon>Fungi</taxon>
        <taxon>Dikarya</taxon>
        <taxon>Basidiomycota</taxon>
        <taxon>Agaricomycotina</taxon>
        <taxon>Agaricomycetes</taxon>
        <taxon>Agaricomycetidae</taxon>
        <taxon>Agaricales</taxon>
        <taxon>Agaricineae</taxon>
        <taxon>Crepidotaceae</taxon>
        <taxon>Crepidotus</taxon>
    </lineage>
</organism>
<feature type="chain" id="PRO_5040456486" evidence="1">
    <location>
        <begin position="21"/>
        <end position="59"/>
    </location>
</feature>
<keyword evidence="1" id="KW-0732">Signal</keyword>
<reference evidence="2" key="1">
    <citation type="submission" date="2020-11" db="EMBL/GenBank/DDBJ databases">
        <authorList>
            <consortium name="DOE Joint Genome Institute"/>
            <person name="Ahrendt S."/>
            <person name="Riley R."/>
            <person name="Andreopoulos W."/>
            <person name="Labutti K."/>
            <person name="Pangilinan J."/>
            <person name="Ruiz-Duenas F.J."/>
            <person name="Barrasa J.M."/>
            <person name="Sanchez-Garcia M."/>
            <person name="Camarero S."/>
            <person name="Miyauchi S."/>
            <person name="Serrano A."/>
            <person name="Linde D."/>
            <person name="Babiker R."/>
            <person name="Drula E."/>
            <person name="Ayuso-Fernandez I."/>
            <person name="Pacheco R."/>
            <person name="Padilla G."/>
            <person name="Ferreira P."/>
            <person name="Barriuso J."/>
            <person name="Kellner H."/>
            <person name="Castanera R."/>
            <person name="Alfaro M."/>
            <person name="Ramirez L."/>
            <person name="Pisabarro A.G."/>
            <person name="Kuo A."/>
            <person name="Tritt A."/>
            <person name="Lipzen A."/>
            <person name="He G."/>
            <person name="Yan M."/>
            <person name="Ng V."/>
            <person name="Cullen D."/>
            <person name="Martin F."/>
            <person name="Rosso M.-N."/>
            <person name="Henrissat B."/>
            <person name="Hibbett D."/>
            <person name="Martinez A.T."/>
            <person name="Grigoriev I.V."/>
        </authorList>
    </citation>
    <scope>NUCLEOTIDE SEQUENCE</scope>
    <source>
        <strain evidence="2">CBS 506.95</strain>
    </source>
</reference>
<dbReference type="AlphaFoldDB" id="A0A9P6JQC9"/>
<feature type="signal peptide" evidence="1">
    <location>
        <begin position="1"/>
        <end position="20"/>
    </location>
</feature>
<dbReference type="Proteomes" id="UP000807306">
    <property type="component" value="Unassembled WGS sequence"/>
</dbReference>
<gene>
    <name evidence="2" type="ORF">CPB83DRAFT_852781</name>
</gene>
<evidence type="ECO:0000313" key="3">
    <source>
        <dbReference type="Proteomes" id="UP000807306"/>
    </source>
</evidence>